<comment type="caution">
    <text evidence="1">The sequence shown here is derived from an EMBL/GenBank/DDBJ whole genome shotgun (WGS) entry which is preliminary data.</text>
</comment>
<feature type="non-terminal residue" evidence="1">
    <location>
        <position position="1"/>
    </location>
</feature>
<reference evidence="1 2" key="1">
    <citation type="submission" date="2020-02" db="EMBL/GenBank/DDBJ databases">
        <title>Draft genome sequence of Haematococcus lacustris strain NIES-144.</title>
        <authorList>
            <person name="Morimoto D."/>
            <person name="Nakagawa S."/>
            <person name="Yoshida T."/>
            <person name="Sawayama S."/>
        </authorList>
    </citation>
    <scope>NUCLEOTIDE SEQUENCE [LARGE SCALE GENOMIC DNA]</scope>
    <source>
        <strain evidence="1 2">NIES-144</strain>
    </source>
</reference>
<dbReference type="EMBL" id="BLLF01002650">
    <property type="protein sequence ID" value="GFH24850.1"/>
    <property type="molecule type" value="Genomic_DNA"/>
</dbReference>
<dbReference type="AlphaFoldDB" id="A0A699ZUF6"/>
<protein>
    <submittedName>
        <fullName evidence="1">Uncharacterized protein</fullName>
    </submittedName>
</protein>
<dbReference type="Proteomes" id="UP000485058">
    <property type="component" value="Unassembled WGS sequence"/>
</dbReference>
<gene>
    <name evidence="1" type="ORF">HaLaN_22716</name>
</gene>
<evidence type="ECO:0000313" key="2">
    <source>
        <dbReference type="Proteomes" id="UP000485058"/>
    </source>
</evidence>
<dbReference type="PANTHER" id="PTHR33824:SF7">
    <property type="entry name" value="POLYKETIDE CYCLASE_DEHYDRASE AND LIPID TRANSPORT SUPERFAMILY PROTEIN"/>
    <property type="match status" value="1"/>
</dbReference>
<organism evidence="1 2">
    <name type="scientific">Haematococcus lacustris</name>
    <name type="common">Green alga</name>
    <name type="synonym">Haematococcus pluvialis</name>
    <dbReference type="NCBI Taxonomy" id="44745"/>
    <lineage>
        <taxon>Eukaryota</taxon>
        <taxon>Viridiplantae</taxon>
        <taxon>Chlorophyta</taxon>
        <taxon>core chlorophytes</taxon>
        <taxon>Chlorophyceae</taxon>
        <taxon>CS clade</taxon>
        <taxon>Chlamydomonadales</taxon>
        <taxon>Haematococcaceae</taxon>
        <taxon>Haematococcus</taxon>
    </lineage>
</organism>
<dbReference type="SUPFAM" id="SSF55961">
    <property type="entry name" value="Bet v1-like"/>
    <property type="match status" value="1"/>
</dbReference>
<dbReference type="InterPro" id="IPR023393">
    <property type="entry name" value="START-like_dom_sf"/>
</dbReference>
<evidence type="ECO:0000313" key="1">
    <source>
        <dbReference type="EMBL" id="GFH24850.1"/>
    </source>
</evidence>
<sequence length="246" mass="28014">MVPLVRYSPWRQRIEPSRQRLPCRASSEPITGYTPANYISFTTDDEHICSLAVLIEVEASRSTCFSLWNDWNSLLGFLDLVAEIGLDPEQPDMGLFQCYYRWGRMPLLEIVFLLHKTEIELDKRILFETRWGMPAAGEVAFLEMDSSFTAVALHFEFQMPEVLVDMKVGKLGSPSSPRPLLYSRAQQLPVRRGRQQQALVLEGRQPAHRGWVSWNGAWNGPGQGGAEIFSNAPCYARCMSCWPLIM</sequence>
<dbReference type="InterPro" id="IPR047137">
    <property type="entry name" value="ORF3"/>
</dbReference>
<keyword evidence="2" id="KW-1185">Reference proteome</keyword>
<name>A0A699ZUF6_HAELA</name>
<proteinExistence type="predicted"/>
<dbReference type="PANTHER" id="PTHR33824">
    <property type="entry name" value="POLYKETIDE CYCLASE/DEHYDRASE AND LIPID TRANSPORT SUPERFAMILY PROTEIN"/>
    <property type="match status" value="1"/>
</dbReference>
<dbReference type="Gene3D" id="3.30.530.20">
    <property type="match status" value="1"/>
</dbReference>
<accession>A0A699ZUF6</accession>